<proteinExistence type="predicted"/>
<dbReference type="EMBL" id="BJCL01000003">
    <property type="protein sequence ID" value="GCL62629.1"/>
    <property type="molecule type" value="Genomic_DNA"/>
</dbReference>
<dbReference type="Pfam" id="PF12833">
    <property type="entry name" value="HTH_18"/>
    <property type="match status" value="1"/>
</dbReference>
<evidence type="ECO:0000256" key="3">
    <source>
        <dbReference type="ARBA" id="ARBA00023163"/>
    </source>
</evidence>
<evidence type="ECO:0000259" key="4">
    <source>
        <dbReference type="PROSITE" id="PS01124"/>
    </source>
</evidence>
<keyword evidence="3" id="KW-0804">Transcription</keyword>
<dbReference type="GO" id="GO:0043565">
    <property type="term" value="F:sequence-specific DNA binding"/>
    <property type="evidence" value="ECO:0007669"/>
    <property type="project" value="InterPro"/>
</dbReference>
<protein>
    <recommendedName>
        <fullName evidence="4">HTH araC/xylS-type domain-containing protein</fullName>
    </recommendedName>
</protein>
<accession>A0A480ALN1</accession>
<evidence type="ECO:0000256" key="2">
    <source>
        <dbReference type="ARBA" id="ARBA00023125"/>
    </source>
</evidence>
<sequence length="265" mass="27717">MRWVAPPDDLRPWTDGGVVVQAPATLPASSFPAMVGSMLVLRLAGAVHRAGVGPVPAAALIGPCTRPSQYQHHGAVHAVGLLIRPEALPVLLGVPGGRLVNAQVALANVGGPGWADVPAQVQAAPDDEARLGLLFNTLRAAVAGPEADQYRALLQGLAQALQGPLDQACRGLATSRRQLERLCRTHFGMAPKQFQTIARLQQALHGAAHSGGADLALQAGYYDQSHLARDLRRLAGAPLGRLVQGARQGAGTAHWPLAVGWQLSR</sequence>
<dbReference type="Proteomes" id="UP000301751">
    <property type="component" value="Unassembled WGS sequence"/>
</dbReference>
<evidence type="ECO:0000256" key="1">
    <source>
        <dbReference type="ARBA" id="ARBA00023015"/>
    </source>
</evidence>
<dbReference type="RefSeq" id="WP_137732373.1">
    <property type="nucleotide sequence ID" value="NZ_BJCL01000003.1"/>
</dbReference>
<feature type="domain" description="HTH araC/xylS-type" evidence="4">
    <location>
        <begin position="147"/>
        <end position="245"/>
    </location>
</feature>
<dbReference type="InterPro" id="IPR050204">
    <property type="entry name" value="AraC_XylS_family_regulators"/>
</dbReference>
<dbReference type="PANTHER" id="PTHR46796">
    <property type="entry name" value="HTH-TYPE TRANSCRIPTIONAL ACTIVATOR RHAS-RELATED"/>
    <property type="match status" value="1"/>
</dbReference>
<keyword evidence="2" id="KW-0238">DNA-binding</keyword>
<dbReference type="OrthoDB" id="9809338at2"/>
<reference evidence="6" key="1">
    <citation type="submission" date="2019-03" db="EMBL/GenBank/DDBJ databases">
        <title>Aquabacterium pictum sp.nov., the first bacteriochlorophyll a-containing freshwater bacterium in the genus Aquabacterium of the class Betaproteobacteria.</title>
        <authorList>
            <person name="Hirose S."/>
            <person name="Tank M."/>
            <person name="Hara E."/>
            <person name="Tamaki H."/>
            <person name="Takaichi S."/>
            <person name="Haruta S."/>
            <person name="Hanada S."/>
        </authorList>
    </citation>
    <scope>NUCLEOTIDE SEQUENCE [LARGE SCALE GENOMIC DNA]</scope>
    <source>
        <strain evidence="6">W35</strain>
    </source>
</reference>
<dbReference type="SMART" id="SM00342">
    <property type="entry name" value="HTH_ARAC"/>
    <property type="match status" value="1"/>
</dbReference>
<dbReference type="PROSITE" id="PS01124">
    <property type="entry name" value="HTH_ARAC_FAMILY_2"/>
    <property type="match status" value="1"/>
</dbReference>
<dbReference type="InterPro" id="IPR018060">
    <property type="entry name" value="HTH_AraC"/>
</dbReference>
<comment type="caution">
    <text evidence="5">The sequence shown here is derived from an EMBL/GenBank/DDBJ whole genome shotgun (WGS) entry which is preliminary data.</text>
</comment>
<evidence type="ECO:0000313" key="6">
    <source>
        <dbReference type="Proteomes" id="UP000301751"/>
    </source>
</evidence>
<gene>
    <name evidence="5" type="ORF">AQPW35_17100</name>
</gene>
<dbReference type="GO" id="GO:0003700">
    <property type="term" value="F:DNA-binding transcription factor activity"/>
    <property type="evidence" value="ECO:0007669"/>
    <property type="project" value="InterPro"/>
</dbReference>
<keyword evidence="6" id="KW-1185">Reference proteome</keyword>
<dbReference type="Gene3D" id="1.10.10.60">
    <property type="entry name" value="Homeodomain-like"/>
    <property type="match status" value="1"/>
</dbReference>
<dbReference type="AlphaFoldDB" id="A0A480ALN1"/>
<name>A0A480ALN1_9BURK</name>
<evidence type="ECO:0000313" key="5">
    <source>
        <dbReference type="EMBL" id="GCL62629.1"/>
    </source>
</evidence>
<keyword evidence="1" id="KW-0805">Transcription regulation</keyword>
<organism evidence="5 6">
    <name type="scientific">Pseudaquabacterium pictum</name>
    <dbReference type="NCBI Taxonomy" id="2315236"/>
    <lineage>
        <taxon>Bacteria</taxon>
        <taxon>Pseudomonadati</taxon>
        <taxon>Pseudomonadota</taxon>
        <taxon>Betaproteobacteria</taxon>
        <taxon>Burkholderiales</taxon>
        <taxon>Sphaerotilaceae</taxon>
        <taxon>Pseudaquabacterium</taxon>
    </lineage>
</organism>